<reference evidence="1 2" key="1">
    <citation type="journal article" date="2018" name="Front. Microbiol.">
        <title>Genome-Wide Analysis of Corynespora cassiicola Leaf Fall Disease Putative Effectors.</title>
        <authorList>
            <person name="Lopez D."/>
            <person name="Ribeiro S."/>
            <person name="Label P."/>
            <person name="Fumanal B."/>
            <person name="Venisse J.S."/>
            <person name="Kohler A."/>
            <person name="de Oliveira R.R."/>
            <person name="Labutti K."/>
            <person name="Lipzen A."/>
            <person name="Lail K."/>
            <person name="Bauer D."/>
            <person name="Ohm R.A."/>
            <person name="Barry K.W."/>
            <person name="Spatafora J."/>
            <person name="Grigoriev I.V."/>
            <person name="Martin F.M."/>
            <person name="Pujade-Renaud V."/>
        </authorList>
    </citation>
    <scope>NUCLEOTIDE SEQUENCE [LARGE SCALE GENOMIC DNA]</scope>
    <source>
        <strain evidence="1 2">Philippines</strain>
    </source>
</reference>
<organism evidence="1 2">
    <name type="scientific">Corynespora cassiicola Philippines</name>
    <dbReference type="NCBI Taxonomy" id="1448308"/>
    <lineage>
        <taxon>Eukaryota</taxon>
        <taxon>Fungi</taxon>
        <taxon>Dikarya</taxon>
        <taxon>Ascomycota</taxon>
        <taxon>Pezizomycotina</taxon>
        <taxon>Dothideomycetes</taxon>
        <taxon>Pleosporomycetidae</taxon>
        <taxon>Pleosporales</taxon>
        <taxon>Corynesporascaceae</taxon>
        <taxon>Corynespora</taxon>
    </lineage>
</organism>
<dbReference type="AlphaFoldDB" id="A0A2T2NVQ2"/>
<keyword evidence="2" id="KW-1185">Reference proteome</keyword>
<proteinExistence type="predicted"/>
<evidence type="ECO:0000313" key="1">
    <source>
        <dbReference type="EMBL" id="PSN69512.1"/>
    </source>
</evidence>
<sequence length="102" mass="11423">MSFLAWPPPLFLALPIGASLHLRNHHPPPSALPLHMALWQWYRGIAPKTRIVIGVGVMAYAGLGMFLSDRAEEHLGLVPTEKDKEELRKAIPTITPVERNNR</sequence>
<accession>A0A2T2NVQ2</accession>
<dbReference type="OrthoDB" id="2555959at2759"/>
<gene>
    <name evidence="1" type="ORF">BS50DRAFT_586805</name>
</gene>
<name>A0A2T2NVQ2_CORCC</name>
<dbReference type="STRING" id="1448308.A0A2T2NVQ2"/>
<dbReference type="Proteomes" id="UP000240883">
    <property type="component" value="Unassembled WGS sequence"/>
</dbReference>
<protein>
    <submittedName>
        <fullName evidence="1">Uncharacterized protein</fullName>
    </submittedName>
</protein>
<evidence type="ECO:0000313" key="2">
    <source>
        <dbReference type="Proteomes" id="UP000240883"/>
    </source>
</evidence>
<dbReference type="EMBL" id="KZ678133">
    <property type="protein sequence ID" value="PSN69512.1"/>
    <property type="molecule type" value="Genomic_DNA"/>
</dbReference>